<dbReference type="CDD" id="cd06898">
    <property type="entry name" value="PX_SNX10"/>
    <property type="match status" value="1"/>
</dbReference>
<dbReference type="GO" id="GO:0015031">
    <property type="term" value="P:protein transport"/>
    <property type="evidence" value="ECO:0007669"/>
    <property type="project" value="UniProtKB-KW"/>
</dbReference>
<keyword evidence="8" id="KW-0446">Lipid-binding</keyword>
<dbReference type="PROSITE" id="PS50195">
    <property type="entry name" value="PX"/>
    <property type="match status" value="1"/>
</dbReference>
<accession>A0ABD0VWI7</accession>
<keyword evidence="7" id="KW-0653">Protein transport</keyword>
<keyword evidence="9" id="KW-0472">Membrane</keyword>
<evidence type="ECO:0000256" key="8">
    <source>
        <dbReference type="ARBA" id="ARBA00023121"/>
    </source>
</evidence>
<dbReference type="Pfam" id="PF00787">
    <property type="entry name" value="PX"/>
    <property type="match status" value="1"/>
</dbReference>
<dbReference type="PANTHER" id="PTHR46209:SF2">
    <property type="entry name" value="SORTING NEXIN-10"/>
    <property type="match status" value="1"/>
</dbReference>
<evidence type="ECO:0000256" key="5">
    <source>
        <dbReference type="ARBA" id="ARBA00022490"/>
    </source>
</evidence>
<proteinExistence type="inferred from homology"/>
<evidence type="ECO:0000313" key="14">
    <source>
        <dbReference type="Proteomes" id="UP001557470"/>
    </source>
</evidence>
<name>A0ABD0VWI7_UMBPY</name>
<evidence type="ECO:0000313" key="13">
    <source>
        <dbReference type="EMBL" id="KAL0961997.1"/>
    </source>
</evidence>
<dbReference type="SMART" id="SM00312">
    <property type="entry name" value="PX"/>
    <property type="match status" value="1"/>
</dbReference>
<evidence type="ECO:0000256" key="9">
    <source>
        <dbReference type="ARBA" id="ARBA00023136"/>
    </source>
</evidence>
<comment type="caution">
    <text evidence="13">The sequence shown here is derived from an EMBL/GenBank/DDBJ whole genome shotgun (WGS) entry which is preliminary data.</text>
</comment>
<dbReference type="EMBL" id="JAGEUA010000011">
    <property type="protein sequence ID" value="KAL0961997.1"/>
    <property type="molecule type" value="Genomic_DNA"/>
</dbReference>
<evidence type="ECO:0000256" key="6">
    <source>
        <dbReference type="ARBA" id="ARBA00022753"/>
    </source>
</evidence>
<reference evidence="13 14" key="1">
    <citation type="submission" date="2024-06" db="EMBL/GenBank/DDBJ databases">
        <authorList>
            <person name="Pan Q."/>
            <person name="Wen M."/>
            <person name="Jouanno E."/>
            <person name="Zahm M."/>
            <person name="Klopp C."/>
            <person name="Cabau C."/>
            <person name="Louis A."/>
            <person name="Berthelot C."/>
            <person name="Parey E."/>
            <person name="Roest Crollius H."/>
            <person name="Montfort J."/>
            <person name="Robinson-Rechavi M."/>
            <person name="Bouchez O."/>
            <person name="Lampietro C."/>
            <person name="Lopez Roques C."/>
            <person name="Donnadieu C."/>
            <person name="Postlethwait J."/>
            <person name="Bobe J."/>
            <person name="Verreycken H."/>
            <person name="Guiguen Y."/>
        </authorList>
    </citation>
    <scope>NUCLEOTIDE SEQUENCE [LARGE SCALE GENOMIC DNA]</scope>
    <source>
        <strain evidence="13">Up_M1</strain>
        <tissue evidence="13">Testis</tissue>
    </source>
</reference>
<dbReference type="SUPFAM" id="SSF64268">
    <property type="entry name" value="PX domain"/>
    <property type="match status" value="1"/>
</dbReference>
<evidence type="ECO:0000256" key="2">
    <source>
        <dbReference type="ARBA" id="ARBA00004496"/>
    </source>
</evidence>
<keyword evidence="5" id="KW-0963">Cytoplasm</keyword>
<sequence length="204" mass="23535">MDMIESRMKQEFVSVWVHDPQFHKDNFWQAHIDFEIGLNTNSMCFRKKSSCVRRRYSEFVWLRQRLLDNALLMELPKLPPWNPFFSLKNPHQVNQRMNGLQVFLEIVLQDPLVLSDSRLHLFLQSNLSRAKMDKCASGLTRYSVAQAIQKHDYPNSSFLTEPCKANYESDCESTASSGLGHSHDSGVPKNESPLPFGSSCENTH</sequence>
<organism evidence="13 14">
    <name type="scientific">Umbra pygmaea</name>
    <name type="common">Eastern mudminnow</name>
    <dbReference type="NCBI Taxonomy" id="75934"/>
    <lineage>
        <taxon>Eukaryota</taxon>
        <taxon>Metazoa</taxon>
        <taxon>Chordata</taxon>
        <taxon>Craniata</taxon>
        <taxon>Vertebrata</taxon>
        <taxon>Euteleostomi</taxon>
        <taxon>Actinopterygii</taxon>
        <taxon>Neopterygii</taxon>
        <taxon>Teleostei</taxon>
        <taxon>Protacanthopterygii</taxon>
        <taxon>Esociformes</taxon>
        <taxon>Umbridae</taxon>
        <taxon>Umbra</taxon>
    </lineage>
</organism>
<keyword evidence="4" id="KW-0813">Transport</keyword>
<evidence type="ECO:0000256" key="7">
    <source>
        <dbReference type="ARBA" id="ARBA00022927"/>
    </source>
</evidence>
<keyword evidence="14" id="KW-1185">Reference proteome</keyword>
<dbReference type="PANTHER" id="PTHR46209">
    <property type="entry name" value="PX DOMAIN-CONTAINING PROTEIN"/>
    <property type="match status" value="1"/>
</dbReference>
<comment type="subcellular location">
    <subcellularLocation>
        <location evidence="2">Cytoplasm</location>
    </subcellularLocation>
    <subcellularLocation>
        <location evidence="10">Endomembrane system</location>
        <topology evidence="10">Peripheral membrane protein</topology>
        <orientation evidence="10">Cytoplasmic side</orientation>
    </subcellularLocation>
    <subcellularLocation>
        <location evidence="1">Endosome</location>
    </subcellularLocation>
</comment>
<dbReference type="InterPro" id="IPR043544">
    <property type="entry name" value="SNX10/11"/>
</dbReference>
<feature type="region of interest" description="Disordered" evidence="11">
    <location>
        <begin position="174"/>
        <end position="204"/>
    </location>
</feature>
<evidence type="ECO:0000256" key="11">
    <source>
        <dbReference type="SAM" id="MobiDB-lite"/>
    </source>
</evidence>
<feature type="domain" description="PX" evidence="12">
    <location>
        <begin position="1"/>
        <end position="129"/>
    </location>
</feature>
<dbReference type="GO" id="GO:0008289">
    <property type="term" value="F:lipid binding"/>
    <property type="evidence" value="ECO:0007669"/>
    <property type="project" value="UniProtKB-KW"/>
</dbReference>
<gene>
    <name evidence="13" type="ORF">UPYG_G00334360</name>
</gene>
<evidence type="ECO:0000256" key="3">
    <source>
        <dbReference type="ARBA" id="ARBA00010883"/>
    </source>
</evidence>
<evidence type="ECO:0000256" key="1">
    <source>
        <dbReference type="ARBA" id="ARBA00004177"/>
    </source>
</evidence>
<dbReference type="InterPro" id="IPR036871">
    <property type="entry name" value="PX_dom_sf"/>
</dbReference>
<dbReference type="InterPro" id="IPR001683">
    <property type="entry name" value="PX_dom"/>
</dbReference>
<evidence type="ECO:0000256" key="4">
    <source>
        <dbReference type="ARBA" id="ARBA00022448"/>
    </source>
</evidence>
<dbReference type="GO" id="GO:0005768">
    <property type="term" value="C:endosome"/>
    <property type="evidence" value="ECO:0007669"/>
    <property type="project" value="UniProtKB-SubCell"/>
</dbReference>
<dbReference type="Proteomes" id="UP001557470">
    <property type="component" value="Unassembled WGS sequence"/>
</dbReference>
<protein>
    <recommendedName>
        <fullName evidence="12">PX domain-containing protein</fullName>
    </recommendedName>
</protein>
<evidence type="ECO:0000259" key="12">
    <source>
        <dbReference type="PROSITE" id="PS50195"/>
    </source>
</evidence>
<evidence type="ECO:0000256" key="10">
    <source>
        <dbReference type="ARBA" id="ARBA00029433"/>
    </source>
</evidence>
<dbReference type="AlphaFoldDB" id="A0ABD0VWI7"/>
<keyword evidence="6" id="KW-0967">Endosome</keyword>
<dbReference type="Gene3D" id="3.30.1520.10">
    <property type="entry name" value="Phox-like domain"/>
    <property type="match status" value="1"/>
</dbReference>
<comment type="similarity">
    <text evidence="3">Belongs to the sorting nexin family.</text>
</comment>